<keyword evidence="3" id="KW-1185">Reference proteome</keyword>
<protein>
    <submittedName>
        <fullName evidence="2">Uncharacterized protein</fullName>
    </submittedName>
</protein>
<comment type="caution">
    <text evidence="2">The sequence shown here is derived from an EMBL/GenBank/DDBJ whole genome shotgun (WGS) entry which is preliminary data.</text>
</comment>
<proteinExistence type="predicted"/>
<dbReference type="AlphaFoldDB" id="A0AA37P6M3"/>
<accession>A0AA37P6M3</accession>
<dbReference type="GeneID" id="73321007"/>
<evidence type="ECO:0000256" key="1">
    <source>
        <dbReference type="SAM" id="MobiDB-lite"/>
    </source>
</evidence>
<evidence type="ECO:0000313" key="2">
    <source>
        <dbReference type="EMBL" id="GKT40024.1"/>
    </source>
</evidence>
<feature type="compositionally biased region" description="Basic and acidic residues" evidence="1">
    <location>
        <begin position="27"/>
        <end position="38"/>
    </location>
</feature>
<sequence length="199" mass="22418">MSGLQQPEFHPLSVSDQQDLGPLDGADGPKDAVEHSKNEEDDTKSTVSSELSDTDTLELLSLASRPETPATETRKLPRELGLSTPGWFSDFTDYDVITIHGLRDNHNTVWESSSGQAWLQDSLFKDLSIRQLDYMYAIDDSARIFQPDGIQVEARNLLHLYAEKRRNLPETEINRPIIWVCHDIGGNIFKQVGFSFPLC</sequence>
<dbReference type="RefSeq" id="XP_049122374.1">
    <property type="nucleotide sequence ID" value="XM_049266417.1"/>
</dbReference>
<name>A0AA37P6M3_9PEZI</name>
<dbReference type="EMBL" id="BQXU01000001">
    <property type="protein sequence ID" value="GKT40024.1"/>
    <property type="molecule type" value="Genomic_DNA"/>
</dbReference>
<dbReference type="Proteomes" id="UP001055115">
    <property type="component" value="Unassembled WGS sequence"/>
</dbReference>
<feature type="region of interest" description="Disordered" evidence="1">
    <location>
        <begin position="1"/>
        <end position="77"/>
    </location>
</feature>
<organism evidence="2 3">
    <name type="scientific">Colletotrichum spaethianum</name>
    <dbReference type="NCBI Taxonomy" id="700344"/>
    <lineage>
        <taxon>Eukaryota</taxon>
        <taxon>Fungi</taxon>
        <taxon>Dikarya</taxon>
        <taxon>Ascomycota</taxon>
        <taxon>Pezizomycotina</taxon>
        <taxon>Sordariomycetes</taxon>
        <taxon>Hypocreomycetidae</taxon>
        <taxon>Glomerellales</taxon>
        <taxon>Glomerellaceae</taxon>
        <taxon>Colletotrichum</taxon>
        <taxon>Colletotrichum spaethianum species complex</taxon>
    </lineage>
</organism>
<reference evidence="2 3" key="1">
    <citation type="submission" date="2022-03" db="EMBL/GenBank/DDBJ databases">
        <title>Genome data of Colletotrichum spp.</title>
        <authorList>
            <person name="Utami Y.D."/>
            <person name="Hiruma K."/>
        </authorList>
    </citation>
    <scope>NUCLEOTIDE SEQUENCE [LARGE SCALE GENOMIC DNA]</scope>
    <source>
        <strain evidence="2 3">MAFF 239500</strain>
    </source>
</reference>
<evidence type="ECO:0000313" key="3">
    <source>
        <dbReference type="Proteomes" id="UP001055115"/>
    </source>
</evidence>
<gene>
    <name evidence="2" type="ORF">ColSpa_00205</name>
</gene>